<protein>
    <submittedName>
        <fullName evidence="2">Uncharacterized protein</fullName>
    </submittedName>
</protein>
<comment type="caution">
    <text evidence="2">The sequence shown here is derived from an EMBL/GenBank/DDBJ whole genome shotgun (WGS) entry which is preliminary data.</text>
</comment>
<sequence>MLAELLGIIAVYALAVLYAHWVASHRSKAEASRYVLVAGNHQAQIEGYLRSMQAYSRRSGTDLAITVLLRNSSDETQPIVEKFARHSSDVEWRREEAEAEPEAARAEGFRIDLSLGAIRRFRGRRGV</sequence>
<evidence type="ECO:0000313" key="3">
    <source>
        <dbReference type="Proteomes" id="UP000564644"/>
    </source>
</evidence>
<keyword evidence="1" id="KW-1133">Transmembrane helix</keyword>
<organism evidence="2 3">
    <name type="scientific">Cohnella zeiphila</name>
    <dbReference type="NCBI Taxonomy" id="2761120"/>
    <lineage>
        <taxon>Bacteria</taxon>
        <taxon>Bacillati</taxon>
        <taxon>Bacillota</taxon>
        <taxon>Bacilli</taxon>
        <taxon>Bacillales</taxon>
        <taxon>Paenibacillaceae</taxon>
        <taxon>Cohnella</taxon>
    </lineage>
</organism>
<gene>
    <name evidence="2" type="ORF">H7C18_15205</name>
</gene>
<proteinExistence type="predicted"/>
<dbReference type="Proteomes" id="UP000564644">
    <property type="component" value="Unassembled WGS sequence"/>
</dbReference>
<keyword evidence="1" id="KW-0472">Membrane</keyword>
<dbReference type="AlphaFoldDB" id="A0A7X0SLV2"/>
<keyword evidence="3" id="KW-1185">Reference proteome</keyword>
<evidence type="ECO:0000313" key="2">
    <source>
        <dbReference type="EMBL" id="MBB6732266.1"/>
    </source>
</evidence>
<reference evidence="2 3" key="1">
    <citation type="submission" date="2020-08" db="EMBL/GenBank/DDBJ databases">
        <title>Cohnella phylogeny.</title>
        <authorList>
            <person name="Dunlap C."/>
        </authorList>
    </citation>
    <scope>NUCLEOTIDE SEQUENCE [LARGE SCALE GENOMIC DNA]</scope>
    <source>
        <strain evidence="2 3">CBP 2801</strain>
    </source>
</reference>
<feature type="transmembrane region" description="Helical" evidence="1">
    <location>
        <begin position="6"/>
        <end position="23"/>
    </location>
</feature>
<accession>A0A7X0SLV2</accession>
<keyword evidence="1" id="KW-0812">Transmembrane</keyword>
<name>A0A7X0SLV2_9BACL</name>
<evidence type="ECO:0000256" key="1">
    <source>
        <dbReference type="SAM" id="Phobius"/>
    </source>
</evidence>
<dbReference type="EMBL" id="JACJVO010000018">
    <property type="protein sequence ID" value="MBB6732266.1"/>
    <property type="molecule type" value="Genomic_DNA"/>
</dbReference>
<dbReference type="RefSeq" id="WP_185129933.1">
    <property type="nucleotide sequence ID" value="NZ_JACJVO010000018.1"/>
</dbReference>